<dbReference type="InterPro" id="IPR014320">
    <property type="entry name" value="Phageshock_PspC"/>
</dbReference>
<organism evidence="3 4">
    <name type="scientific">Parasphingopyxis lamellibrachiae</name>
    <dbReference type="NCBI Taxonomy" id="680125"/>
    <lineage>
        <taxon>Bacteria</taxon>
        <taxon>Pseudomonadati</taxon>
        <taxon>Pseudomonadota</taxon>
        <taxon>Alphaproteobacteria</taxon>
        <taxon>Sphingomonadales</taxon>
        <taxon>Sphingomonadaceae</taxon>
        <taxon>Parasphingopyxis</taxon>
    </lineage>
</organism>
<dbReference type="AlphaFoldDB" id="A0A3D9FCB9"/>
<dbReference type="RefSeq" id="WP_116234978.1">
    <property type="nucleotide sequence ID" value="NZ_QRDP01000004.1"/>
</dbReference>
<comment type="caution">
    <text evidence="3">The sequence shown here is derived from an EMBL/GenBank/DDBJ whole genome shotgun (WGS) entry which is preliminary data.</text>
</comment>
<keyword evidence="4" id="KW-1185">Reference proteome</keyword>
<evidence type="ECO:0000313" key="3">
    <source>
        <dbReference type="EMBL" id="RED15460.1"/>
    </source>
</evidence>
<dbReference type="OrthoDB" id="7359894at2"/>
<keyword evidence="1" id="KW-1133">Transmembrane helix</keyword>
<name>A0A3D9FCB9_9SPHN</name>
<dbReference type="EMBL" id="QRDP01000004">
    <property type="protein sequence ID" value="RED15460.1"/>
    <property type="molecule type" value="Genomic_DNA"/>
</dbReference>
<evidence type="ECO:0000259" key="2">
    <source>
        <dbReference type="Pfam" id="PF04024"/>
    </source>
</evidence>
<dbReference type="Proteomes" id="UP000256310">
    <property type="component" value="Unassembled WGS sequence"/>
</dbReference>
<dbReference type="Pfam" id="PF04024">
    <property type="entry name" value="PspC"/>
    <property type="match status" value="1"/>
</dbReference>
<dbReference type="InterPro" id="IPR007168">
    <property type="entry name" value="Phageshock_PspC_N"/>
</dbReference>
<sequence length="125" mass="14679">MHDRRTKFYLDKQNGKFLGVCSGVADYTGIDTLWTRIGFMCTAMFFFPPLFLVYFIVAWLAPKKPLDLYENEEEAKFWQGTRANPRRSVNAIRSQFRDVDRRLADMELMVTSKNTRLAQEIDALR</sequence>
<evidence type="ECO:0000256" key="1">
    <source>
        <dbReference type="SAM" id="Phobius"/>
    </source>
</evidence>
<protein>
    <submittedName>
        <fullName evidence="3">Phage shock protein C (PspC) family protein</fullName>
    </submittedName>
</protein>
<dbReference type="NCBIfam" id="TIGR02978">
    <property type="entry name" value="phageshock_pspC"/>
    <property type="match status" value="1"/>
</dbReference>
<feature type="transmembrane region" description="Helical" evidence="1">
    <location>
        <begin position="37"/>
        <end position="61"/>
    </location>
</feature>
<reference evidence="3 4" key="1">
    <citation type="submission" date="2018-07" db="EMBL/GenBank/DDBJ databases">
        <title>Genomic Encyclopedia of Type Strains, Phase IV (KMG-IV): sequencing the most valuable type-strain genomes for metagenomic binning, comparative biology and taxonomic classification.</title>
        <authorList>
            <person name="Goeker M."/>
        </authorList>
    </citation>
    <scope>NUCLEOTIDE SEQUENCE [LARGE SCALE GENOMIC DNA]</scope>
    <source>
        <strain evidence="3 4">DSM 26725</strain>
    </source>
</reference>
<evidence type="ECO:0000313" key="4">
    <source>
        <dbReference type="Proteomes" id="UP000256310"/>
    </source>
</evidence>
<keyword evidence="1" id="KW-0812">Transmembrane</keyword>
<keyword evidence="1" id="KW-0472">Membrane</keyword>
<gene>
    <name evidence="3" type="ORF">DFR46_0454</name>
</gene>
<proteinExistence type="predicted"/>
<feature type="domain" description="Phage shock protein PspC N-terminal" evidence="2">
    <location>
        <begin position="7"/>
        <end position="64"/>
    </location>
</feature>
<accession>A0A3D9FCB9</accession>